<dbReference type="EMBL" id="JBHTEF010000001">
    <property type="protein sequence ID" value="MFC7581678.1"/>
    <property type="molecule type" value="Genomic_DNA"/>
</dbReference>
<dbReference type="RefSeq" id="WP_380975180.1">
    <property type="nucleotide sequence ID" value="NZ_JBHTEF010000001.1"/>
</dbReference>
<organism evidence="1 2">
    <name type="scientific">Schaalia naturae</name>
    <dbReference type="NCBI Taxonomy" id="635203"/>
    <lineage>
        <taxon>Bacteria</taxon>
        <taxon>Bacillati</taxon>
        <taxon>Actinomycetota</taxon>
        <taxon>Actinomycetes</taxon>
        <taxon>Actinomycetales</taxon>
        <taxon>Actinomycetaceae</taxon>
        <taxon>Schaalia</taxon>
    </lineage>
</organism>
<reference evidence="2" key="1">
    <citation type="journal article" date="2019" name="Int. J. Syst. Evol. Microbiol.">
        <title>The Global Catalogue of Microorganisms (GCM) 10K type strain sequencing project: providing services to taxonomists for standard genome sequencing and annotation.</title>
        <authorList>
            <consortium name="The Broad Institute Genomics Platform"/>
            <consortium name="The Broad Institute Genome Sequencing Center for Infectious Disease"/>
            <person name="Wu L."/>
            <person name="Ma J."/>
        </authorList>
    </citation>
    <scope>NUCLEOTIDE SEQUENCE [LARGE SCALE GENOMIC DNA]</scope>
    <source>
        <strain evidence="2">CCUG 56698</strain>
    </source>
</reference>
<dbReference type="InterPro" id="IPR029032">
    <property type="entry name" value="AhpD-like"/>
</dbReference>
<proteinExistence type="predicted"/>
<evidence type="ECO:0008006" key="3">
    <source>
        <dbReference type="Google" id="ProtNLM"/>
    </source>
</evidence>
<dbReference type="Gene3D" id="1.20.1290.10">
    <property type="entry name" value="AhpD-like"/>
    <property type="match status" value="1"/>
</dbReference>
<evidence type="ECO:0000313" key="2">
    <source>
        <dbReference type="Proteomes" id="UP001596527"/>
    </source>
</evidence>
<gene>
    <name evidence="1" type="ORF">ACFQWG_10780</name>
</gene>
<accession>A0ABW2SQP9</accession>
<comment type="caution">
    <text evidence="1">The sequence shown here is derived from an EMBL/GenBank/DDBJ whole genome shotgun (WGS) entry which is preliminary data.</text>
</comment>
<keyword evidence="2" id="KW-1185">Reference proteome</keyword>
<sequence length="215" mass="23043">MSFVPLRTRDSLSPEGQRRWDAEIVRSGADPTHMKRALLNHLPSYDALMAWYPLYSEVQRFIGDRGAIVFSYAISSTNECLLCTTYFRRDLVARGEDINAGDLTPEEEDIAAFGRALARHDPSDEALVQRLAGRYGDEAVVALVGFGILMIGNNIVNSFLGVELDPGLRELADRLAAQAAAERAAGQGSGPAGHAQAAGLVRAGTASSVVQGARA</sequence>
<dbReference type="Proteomes" id="UP001596527">
    <property type="component" value="Unassembled WGS sequence"/>
</dbReference>
<evidence type="ECO:0000313" key="1">
    <source>
        <dbReference type="EMBL" id="MFC7581678.1"/>
    </source>
</evidence>
<dbReference type="SUPFAM" id="SSF69118">
    <property type="entry name" value="AhpD-like"/>
    <property type="match status" value="1"/>
</dbReference>
<protein>
    <recommendedName>
        <fullName evidence="3">Carboxymuconolactone decarboxylase</fullName>
    </recommendedName>
</protein>
<name>A0ABW2SQP9_9ACTO</name>